<reference evidence="1" key="1">
    <citation type="journal article" date="2019" name="Sci. Rep.">
        <title>Draft genome of Tanacetum cinerariifolium, the natural source of mosquito coil.</title>
        <authorList>
            <person name="Yamashiro T."/>
            <person name="Shiraishi A."/>
            <person name="Satake H."/>
            <person name="Nakayama K."/>
        </authorList>
    </citation>
    <scope>NUCLEOTIDE SEQUENCE</scope>
</reference>
<dbReference type="AlphaFoldDB" id="A0A6L2MA57"/>
<protein>
    <submittedName>
        <fullName evidence="1">Uncharacterized protein</fullName>
    </submittedName>
</protein>
<accession>A0A6L2MA57</accession>
<dbReference type="EMBL" id="BKCJ010006205">
    <property type="protein sequence ID" value="GEU70913.1"/>
    <property type="molecule type" value="Genomic_DNA"/>
</dbReference>
<evidence type="ECO:0000313" key="1">
    <source>
        <dbReference type="EMBL" id="GEU70913.1"/>
    </source>
</evidence>
<gene>
    <name evidence="1" type="ORF">Tci_042891</name>
</gene>
<organism evidence="1">
    <name type="scientific">Tanacetum cinerariifolium</name>
    <name type="common">Dalmatian daisy</name>
    <name type="synonym">Chrysanthemum cinerariifolium</name>
    <dbReference type="NCBI Taxonomy" id="118510"/>
    <lineage>
        <taxon>Eukaryota</taxon>
        <taxon>Viridiplantae</taxon>
        <taxon>Streptophyta</taxon>
        <taxon>Embryophyta</taxon>
        <taxon>Tracheophyta</taxon>
        <taxon>Spermatophyta</taxon>
        <taxon>Magnoliopsida</taxon>
        <taxon>eudicotyledons</taxon>
        <taxon>Gunneridae</taxon>
        <taxon>Pentapetalae</taxon>
        <taxon>asterids</taxon>
        <taxon>campanulids</taxon>
        <taxon>Asterales</taxon>
        <taxon>Asteraceae</taxon>
        <taxon>Asteroideae</taxon>
        <taxon>Anthemideae</taxon>
        <taxon>Anthemidinae</taxon>
        <taxon>Tanacetum</taxon>
    </lineage>
</organism>
<proteinExistence type="predicted"/>
<name>A0A6L2MA57_TANCI</name>
<comment type="caution">
    <text evidence="1">The sequence shown here is derived from an EMBL/GenBank/DDBJ whole genome shotgun (WGS) entry which is preliminary data.</text>
</comment>
<sequence>MTHFLLFLSSKLKTFLRDIISHVGHDGVTSRIDDLYDFFPYNSEGGFSKFPPSHPYSKLIVNDSKIMVSVKRV</sequence>